<feature type="transmembrane region" description="Helical" evidence="9">
    <location>
        <begin position="424"/>
        <end position="441"/>
    </location>
</feature>
<feature type="region of interest" description="Disordered" evidence="8">
    <location>
        <begin position="589"/>
        <end position="612"/>
    </location>
</feature>
<feature type="transmembrane region" description="Helical" evidence="9">
    <location>
        <begin position="513"/>
        <end position="539"/>
    </location>
</feature>
<dbReference type="GO" id="GO:0016020">
    <property type="term" value="C:membrane"/>
    <property type="evidence" value="ECO:0007669"/>
    <property type="project" value="UniProtKB-SubCell"/>
</dbReference>
<dbReference type="Pfam" id="PF00854">
    <property type="entry name" value="PTR2"/>
    <property type="match status" value="1"/>
</dbReference>
<dbReference type="InterPro" id="IPR000109">
    <property type="entry name" value="POT_fam"/>
</dbReference>
<dbReference type="Gene3D" id="1.20.1250.20">
    <property type="entry name" value="MFS general substrate transporter like domains"/>
    <property type="match status" value="1"/>
</dbReference>
<feature type="transmembrane region" description="Helical" evidence="9">
    <location>
        <begin position="27"/>
        <end position="47"/>
    </location>
</feature>
<feature type="transmembrane region" description="Helical" evidence="9">
    <location>
        <begin position="559"/>
        <end position="581"/>
    </location>
</feature>
<evidence type="ECO:0000256" key="1">
    <source>
        <dbReference type="ARBA" id="ARBA00004141"/>
    </source>
</evidence>
<evidence type="ECO:0000256" key="8">
    <source>
        <dbReference type="SAM" id="MobiDB-lite"/>
    </source>
</evidence>
<proteinExistence type="inferred from homology"/>
<dbReference type="Proteomes" id="UP001209878">
    <property type="component" value="Unassembled WGS sequence"/>
</dbReference>
<evidence type="ECO:0000313" key="11">
    <source>
        <dbReference type="Proteomes" id="UP001209878"/>
    </source>
</evidence>
<feature type="transmembrane region" description="Helical" evidence="9">
    <location>
        <begin position="155"/>
        <end position="176"/>
    </location>
</feature>
<feature type="transmembrane region" description="Helical" evidence="9">
    <location>
        <begin position="67"/>
        <end position="87"/>
    </location>
</feature>
<keyword evidence="5 9" id="KW-1133">Transmembrane helix</keyword>
<evidence type="ECO:0000256" key="9">
    <source>
        <dbReference type="SAM" id="Phobius"/>
    </source>
</evidence>
<organism evidence="10 11">
    <name type="scientific">Ridgeia piscesae</name>
    <name type="common">Tubeworm</name>
    <dbReference type="NCBI Taxonomy" id="27915"/>
    <lineage>
        <taxon>Eukaryota</taxon>
        <taxon>Metazoa</taxon>
        <taxon>Spiralia</taxon>
        <taxon>Lophotrochozoa</taxon>
        <taxon>Annelida</taxon>
        <taxon>Polychaeta</taxon>
        <taxon>Sedentaria</taxon>
        <taxon>Canalipalpata</taxon>
        <taxon>Sabellida</taxon>
        <taxon>Siboglinidae</taxon>
        <taxon>Ridgeia</taxon>
    </lineage>
</organism>
<feature type="transmembrane region" description="Helical" evidence="9">
    <location>
        <begin position="197"/>
        <end position="216"/>
    </location>
</feature>
<sequence>MASETQPLIGTQSTSSPLTRSRFRTQLACGAVLVTEIFERIAMYGAIGNLVMFLNKTPYNWTSYNSVNALFMFTAVTYMTAIIGGWIADSYLGKCRTILLFFLIYIGGYVFLPLLYPYPDPKFEPSQPPGWCAGSGNSSGWDTDHMDAWDEKCSWAVYLSLGIIALGSAGVKANFAPFGADQVRQEGTIAMRVFFNWFYWCVNVGALVALGLLAYVQQEISFFWGFLAPNVCLVIAVLVFTLGLPVYIKKPAGGSIISNIVRIVYDACRVRHQHWRRTVVTSDLDNANDLETLLNPINDAPSTCLDHAKVRFGGSFHDNMVDDVKALGKILCVFAAMIPYWTVYFQMETTFLIQGLHMRLDFNGTQGHRNITDEHPVITEFKMAVAWLSLFDVFFLIFLIPLFDRLIYPRLDRVGLTPSLRTRIAVGMVFSIASVCTAGSIERYRLDTYWRNGTENIYWQKIGGTFYRAADVSILYQIPQYALIGISEVFASIAGLELAYVHAPRSMQGLIMGLFWLCQGVGSLVGTATMVSFRGLWFFDWDHGDINCRVTCECHLDYYFFFLGGLQLVGLVLFVIIVKVLDIGRASPYSSQRASLPPGRSTGRRRVEVSQQ</sequence>
<evidence type="ECO:0000256" key="6">
    <source>
        <dbReference type="ARBA" id="ARBA00023136"/>
    </source>
</evidence>
<dbReference type="GO" id="GO:0022857">
    <property type="term" value="F:transmembrane transporter activity"/>
    <property type="evidence" value="ECO:0007669"/>
    <property type="project" value="InterPro"/>
</dbReference>
<keyword evidence="4" id="KW-0653">Protein transport</keyword>
<name>A0AAD9NC12_RIDPI</name>
<dbReference type="GO" id="GO:0006857">
    <property type="term" value="P:oligopeptide transport"/>
    <property type="evidence" value="ECO:0007669"/>
    <property type="project" value="InterPro"/>
</dbReference>
<evidence type="ECO:0000256" key="7">
    <source>
        <dbReference type="RuleBase" id="RU003755"/>
    </source>
</evidence>
<protein>
    <recommendedName>
        <fullName evidence="12">Solute carrier family 15 member 4</fullName>
    </recommendedName>
</protein>
<dbReference type="PROSITE" id="PS01023">
    <property type="entry name" value="PTR2_2"/>
    <property type="match status" value="1"/>
</dbReference>
<evidence type="ECO:0000256" key="5">
    <source>
        <dbReference type="ARBA" id="ARBA00022989"/>
    </source>
</evidence>
<evidence type="ECO:0000256" key="3">
    <source>
        <dbReference type="ARBA" id="ARBA00022692"/>
    </source>
</evidence>
<dbReference type="PANTHER" id="PTHR11654">
    <property type="entry name" value="OLIGOPEPTIDE TRANSPORTER-RELATED"/>
    <property type="match status" value="1"/>
</dbReference>
<dbReference type="InterPro" id="IPR036259">
    <property type="entry name" value="MFS_trans_sf"/>
</dbReference>
<keyword evidence="3 7" id="KW-0812">Transmembrane</keyword>
<feature type="transmembrane region" description="Helical" evidence="9">
    <location>
        <begin position="326"/>
        <end position="347"/>
    </location>
</feature>
<comment type="subcellular location">
    <subcellularLocation>
        <location evidence="1 7">Membrane</location>
        <topology evidence="1 7">Multi-pass membrane protein</topology>
    </subcellularLocation>
</comment>
<evidence type="ECO:0000256" key="2">
    <source>
        <dbReference type="ARBA" id="ARBA00005982"/>
    </source>
</evidence>
<accession>A0AAD9NC12</accession>
<evidence type="ECO:0008006" key="12">
    <source>
        <dbReference type="Google" id="ProtNLM"/>
    </source>
</evidence>
<feature type="transmembrane region" description="Helical" evidence="9">
    <location>
        <begin position="481"/>
        <end position="501"/>
    </location>
</feature>
<keyword evidence="7" id="KW-0813">Transport</keyword>
<gene>
    <name evidence="10" type="ORF">NP493_1487g00022</name>
</gene>
<feature type="transmembrane region" description="Helical" evidence="9">
    <location>
        <begin position="384"/>
        <end position="403"/>
    </location>
</feature>
<dbReference type="AlphaFoldDB" id="A0AAD9NC12"/>
<feature type="transmembrane region" description="Helical" evidence="9">
    <location>
        <begin position="99"/>
        <end position="118"/>
    </location>
</feature>
<dbReference type="InterPro" id="IPR018456">
    <property type="entry name" value="PTR2_symporter_CS"/>
</dbReference>
<dbReference type="EMBL" id="JAODUO010001486">
    <property type="protein sequence ID" value="KAK2163043.1"/>
    <property type="molecule type" value="Genomic_DNA"/>
</dbReference>
<comment type="similarity">
    <text evidence="2 7">Belongs to the major facilitator superfamily. Proton-dependent oligopeptide transporter (POT/PTR) (TC 2.A.17) family.</text>
</comment>
<evidence type="ECO:0000313" key="10">
    <source>
        <dbReference type="EMBL" id="KAK2163043.1"/>
    </source>
</evidence>
<comment type="caution">
    <text evidence="10">The sequence shown here is derived from an EMBL/GenBank/DDBJ whole genome shotgun (WGS) entry which is preliminary data.</text>
</comment>
<evidence type="ECO:0000256" key="4">
    <source>
        <dbReference type="ARBA" id="ARBA00022856"/>
    </source>
</evidence>
<keyword evidence="4" id="KW-0571">Peptide transport</keyword>
<reference evidence="10" key="1">
    <citation type="journal article" date="2023" name="Mol. Biol. Evol.">
        <title>Third-Generation Sequencing Reveals the Adaptive Role of the Epigenome in Three Deep-Sea Polychaetes.</title>
        <authorList>
            <person name="Perez M."/>
            <person name="Aroh O."/>
            <person name="Sun Y."/>
            <person name="Lan Y."/>
            <person name="Juniper S.K."/>
            <person name="Young C.R."/>
            <person name="Angers B."/>
            <person name="Qian P.Y."/>
        </authorList>
    </citation>
    <scope>NUCLEOTIDE SEQUENCE</scope>
    <source>
        <strain evidence="10">R07B-5</strain>
    </source>
</reference>
<dbReference type="SUPFAM" id="SSF103473">
    <property type="entry name" value="MFS general substrate transporter"/>
    <property type="match status" value="1"/>
</dbReference>
<feature type="transmembrane region" description="Helical" evidence="9">
    <location>
        <begin position="222"/>
        <end position="248"/>
    </location>
</feature>
<keyword evidence="11" id="KW-1185">Reference proteome</keyword>
<keyword evidence="6 9" id="KW-0472">Membrane</keyword>